<dbReference type="InterPro" id="IPR052929">
    <property type="entry name" value="RNase_H-like_EbsB-rel"/>
</dbReference>
<dbReference type="PANTHER" id="PTHR47074:SF61">
    <property type="entry name" value="RNASE H TYPE-1 DOMAIN-CONTAINING PROTEIN"/>
    <property type="match status" value="1"/>
</dbReference>
<dbReference type="GO" id="GO:0004523">
    <property type="term" value="F:RNA-DNA hybrid ribonuclease activity"/>
    <property type="evidence" value="ECO:0007669"/>
    <property type="project" value="InterPro"/>
</dbReference>
<feature type="domain" description="RNase H type-1" evidence="1">
    <location>
        <begin position="6"/>
        <end position="122"/>
    </location>
</feature>
<dbReference type="Pfam" id="PF13456">
    <property type="entry name" value="RVT_3"/>
    <property type="match status" value="1"/>
</dbReference>
<gene>
    <name evidence="2" type="ORF">EPI10_012970</name>
</gene>
<dbReference type="GO" id="GO:0003676">
    <property type="term" value="F:nucleic acid binding"/>
    <property type="evidence" value="ECO:0007669"/>
    <property type="project" value="InterPro"/>
</dbReference>
<organism evidence="2 3">
    <name type="scientific">Gossypium australe</name>
    <dbReference type="NCBI Taxonomy" id="47621"/>
    <lineage>
        <taxon>Eukaryota</taxon>
        <taxon>Viridiplantae</taxon>
        <taxon>Streptophyta</taxon>
        <taxon>Embryophyta</taxon>
        <taxon>Tracheophyta</taxon>
        <taxon>Spermatophyta</taxon>
        <taxon>Magnoliopsida</taxon>
        <taxon>eudicotyledons</taxon>
        <taxon>Gunneridae</taxon>
        <taxon>Pentapetalae</taxon>
        <taxon>rosids</taxon>
        <taxon>malvids</taxon>
        <taxon>Malvales</taxon>
        <taxon>Malvaceae</taxon>
        <taxon>Malvoideae</taxon>
        <taxon>Gossypium</taxon>
    </lineage>
</organism>
<keyword evidence="2" id="KW-0695">RNA-directed DNA polymerase</keyword>
<evidence type="ECO:0000313" key="2">
    <source>
        <dbReference type="EMBL" id="KAA3458345.1"/>
    </source>
</evidence>
<protein>
    <submittedName>
        <fullName evidence="2">Reverse transcriptase</fullName>
    </submittedName>
</protein>
<sequence length="146" mass="16070">MTLHHFETAFKSEQNISGTGVVIRNQEGLVMGSCALVMKHVPTPFAAEALTCMQALKLFLDFGFYSIELEGDSLTVLKKMKSTSQDFSLISAYIVDGKRLLDGFALCKILFVGQSENRATHLMEKEAFPGDEATYLVEDAAPNEGR</sequence>
<dbReference type="InterPro" id="IPR002156">
    <property type="entry name" value="RNaseH_domain"/>
</dbReference>
<comment type="caution">
    <text evidence="2">The sequence shown here is derived from an EMBL/GenBank/DDBJ whole genome shotgun (WGS) entry which is preliminary data.</text>
</comment>
<dbReference type="Proteomes" id="UP000325315">
    <property type="component" value="Unassembled WGS sequence"/>
</dbReference>
<dbReference type="SUPFAM" id="SSF53098">
    <property type="entry name" value="Ribonuclease H-like"/>
    <property type="match status" value="1"/>
</dbReference>
<dbReference type="PANTHER" id="PTHR47074">
    <property type="entry name" value="BNAC02G40300D PROTEIN"/>
    <property type="match status" value="1"/>
</dbReference>
<dbReference type="AlphaFoldDB" id="A0A5B6UX84"/>
<evidence type="ECO:0000259" key="1">
    <source>
        <dbReference type="Pfam" id="PF13456"/>
    </source>
</evidence>
<proteinExistence type="predicted"/>
<dbReference type="CDD" id="cd06222">
    <property type="entry name" value="RNase_H_like"/>
    <property type="match status" value="1"/>
</dbReference>
<dbReference type="InterPro" id="IPR012337">
    <property type="entry name" value="RNaseH-like_sf"/>
</dbReference>
<keyword evidence="2" id="KW-0808">Transferase</keyword>
<reference evidence="3" key="1">
    <citation type="journal article" date="2019" name="Plant Biotechnol. J.">
        <title>Genome sequencing of the Australian wild diploid species Gossypium australe highlights disease resistance and delayed gland morphogenesis.</title>
        <authorList>
            <person name="Cai Y."/>
            <person name="Cai X."/>
            <person name="Wang Q."/>
            <person name="Wang P."/>
            <person name="Zhang Y."/>
            <person name="Cai C."/>
            <person name="Xu Y."/>
            <person name="Wang K."/>
            <person name="Zhou Z."/>
            <person name="Wang C."/>
            <person name="Geng S."/>
            <person name="Li B."/>
            <person name="Dong Q."/>
            <person name="Hou Y."/>
            <person name="Wang H."/>
            <person name="Ai P."/>
            <person name="Liu Z."/>
            <person name="Yi F."/>
            <person name="Sun M."/>
            <person name="An G."/>
            <person name="Cheng J."/>
            <person name="Zhang Y."/>
            <person name="Shi Q."/>
            <person name="Xie Y."/>
            <person name="Shi X."/>
            <person name="Chang Y."/>
            <person name="Huang F."/>
            <person name="Chen Y."/>
            <person name="Hong S."/>
            <person name="Mi L."/>
            <person name="Sun Q."/>
            <person name="Zhang L."/>
            <person name="Zhou B."/>
            <person name="Peng R."/>
            <person name="Zhang X."/>
            <person name="Liu F."/>
        </authorList>
    </citation>
    <scope>NUCLEOTIDE SEQUENCE [LARGE SCALE GENOMIC DNA]</scope>
    <source>
        <strain evidence="3">cv. PA1801</strain>
    </source>
</reference>
<dbReference type="InterPro" id="IPR044730">
    <property type="entry name" value="RNase_H-like_dom_plant"/>
</dbReference>
<keyword evidence="3" id="KW-1185">Reference proteome</keyword>
<name>A0A5B6UX84_9ROSI</name>
<keyword evidence="2" id="KW-0548">Nucleotidyltransferase</keyword>
<evidence type="ECO:0000313" key="3">
    <source>
        <dbReference type="Proteomes" id="UP000325315"/>
    </source>
</evidence>
<dbReference type="EMBL" id="SMMG02000010">
    <property type="protein sequence ID" value="KAA3458345.1"/>
    <property type="molecule type" value="Genomic_DNA"/>
</dbReference>
<dbReference type="GO" id="GO:0003964">
    <property type="term" value="F:RNA-directed DNA polymerase activity"/>
    <property type="evidence" value="ECO:0007669"/>
    <property type="project" value="UniProtKB-KW"/>
</dbReference>
<accession>A0A5B6UX84</accession>
<dbReference type="InterPro" id="IPR036397">
    <property type="entry name" value="RNaseH_sf"/>
</dbReference>
<dbReference type="OrthoDB" id="1002400at2759"/>
<dbReference type="Gene3D" id="3.30.420.10">
    <property type="entry name" value="Ribonuclease H-like superfamily/Ribonuclease H"/>
    <property type="match status" value="1"/>
</dbReference>